<gene>
    <name evidence="4" type="ORF">H7U32_02435</name>
</gene>
<comment type="caution">
    <text evidence="4">The sequence shown here is derived from an EMBL/GenBank/DDBJ whole genome shotgun (WGS) entry which is preliminary data.</text>
</comment>
<evidence type="ECO:0000313" key="4">
    <source>
        <dbReference type="EMBL" id="MBM6699202.1"/>
    </source>
</evidence>
<dbReference type="InterPro" id="IPR050624">
    <property type="entry name" value="HTH-type_Tx_Regulator"/>
</dbReference>
<dbReference type="PANTHER" id="PTHR43479:SF11">
    <property type="entry name" value="ACREF_ENVCD OPERON REPRESSOR-RELATED"/>
    <property type="match status" value="1"/>
</dbReference>
<dbReference type="EMBL" id="JACLYU010000002">
    <property type="protein sequence ID" value="MBM6699202.1"/>
    <property type="molecule type" value="Genomic_DNA"/>
</dbReference>
<dbReference type="SUPFAM" id="SSF46689">
    <property type="entry name" value="Homeodomain-like"/>
    <property type="match status" value="1"/>
</dbReference>
<reference evidence="4" key="2">
    <citation type="journal article" date="2021" name="Sci. Rep.">
        <title>The distribution of antibiotic resistance genes in chicken gut microbiota commensals.</title>
        <authorList>
            <person name="Juricova H."/>
            <person name="Matiasovicova J."/>
            <person name="Kubasova T."/>
            <person name="Cejkova D."/>
            <person name="Rychlik I."/>
        </authorList>
    </citation>
    <scope>NUCLEOTIDE SEQUENCE</scope>
    <source>
        <strain evidence="4">An836</strain>
    </source>
</reference>
<dbReference type="PROSITE" id="PS50977">
    <property type="entry name" value="HTH_TETR_2"/>
    <property type="match status" value="1"/>
</dbReference>
<dbReference type="Gene3D" id="1.10.357.10">
    <property type="entry name" value="Tetracycline Repressor, domain 2"/>
    <property type="match status" value="1"/>
</dbReference>
<dbReference type="Pfam" id="PF00440">
    <property type="entry name" value="TetR_N"/>
    <property type="match status" value="1"/>
</dbReference>
<evidence type="ECO:0000313" key="5">
    <source>
        <dbReference type="Proteomes" id="UP000718821"/>
    </source>
</evidence>
<dbReference type="PRINTS" id="PR00455">
    <property type="entry name" value="HTHTETR"/>
</dbReference>
<evidence type="ECO:0000259" key="3">
    <source>
        <dbReference type="PROSITE" id="PS50977"/>
    </source>
</evidence>
<name>A0A938WWZ6_9BIFI</name>
<feature type="domain" description="HTH tetR-type" evidence="3">
    <location>
        <begin position="7"/>
        <end position="67"/>
    </location>
</feature>
<accession>A0A938WWZ6</accession>
<dbReference type="InterPro" id="IPR001647">
    <property type="entry name" value="HTH_TetR"/>
</dbReference>
<organism evidence="4 5">
    <name type="scientific">Bifidobacterium pullorum subsp. saeculare</name>
    <dbReference type="NCBI Taxonomy" id="78257"/>
    <lineage>
        <taxon>Bacteria</taxon>
        <taxon>Bacillati</taxon>
        <taxon>Actinomycetota</taxon>
        <taxon>Actinomycetes</taxon>
        <taxon>Bifidobacteriales</taxon>
        <taxon>Bifidobacteriaceae</taxon>
        <taxon>Bifidobacterium</taxon>
    </lineage>
</organism>
<keyword evidence="5" id="KW-1185">Reference proteome</keyword>
<dbReference type="PANTHER" id="PTHR43479">
    <property type="entry name" value="ACREF/ENVCD OPERON REPRESSOR-RELATED"/>
    <property type="match status" value="1"/>
</dbReference>
<dbReference type="GO" id="GO:0003677">
    <property type="term" value="F:DNA binding"/>
    <property type="evidence" value="ECO:0007669"/>
    <property type="project" value="UniProtKB-UniRule"/>
</dbReference>
<reference evidence="4" key="1">
    <citation type="submission" date="2020-08" db="EMBL/GenBank/DDBJ databases">
        <authorList>
            <person name="Cejkova D."/>
            <person name="Kubasova T."/>
            <person name="Jahodarova E."/>
            <person name="Rychlik I."/>
        </authorList>
    </citation>
    <scope>NUCLEOTIDE SEQUENCE</scope>
    <source>
        <strain evidence="4">An836</strain>
    </source>
</reference>
<keyword evidence="1 2" id="KW-0238">DNA-binding</keyword>
<dbReference type="Proteomes" id="UP000718821">
    <property type="component" value="Unassembled WGS sequence"/>
</dbReference>
<protein>
    <submittedName>
        <fullName evidence="4">TetR/AcrR family transcriptional regulator</fullName>
    </submittedName>
</protein>
<feature type="DNA-binding region" description="H-T-H motif" evidence="2">
    <location>
        <begin position="30"/>
        <end position="49"/>
    </location>
</feature>
<sequence length="202" mass="22064">MATVKGDARRAAIVRAAYEISLETGFAKVTVSDIAERVGMTRSLFYHYFPDKEAVADAVLEEVSGRILAKLQAWDSVRETGNIRKALADIVRLTRSLIADESPFSSRMLAGGNAELYLKFVARISDRIASLLERTTVRDFERLHGMPIAHVHETLVLLISGLIALIRSHPDIPDSTLSALVTQTLHLDNYLDAPGAAAPATP</sequence>
<dbReference type="InterPro" id="IPR009057">
    <property type="entry name" value="Homeodomain-like_sf"/>
</dbReference>
<evidence type="ECO:0000256" key="2">
    <source>
        <dbReference type="PROSITE-ProRule" id="PRU00335"/>
    </source>
</evidence>
<dbReference type="AlphaFoldDB" id="A0A938WWZ6"/>
<proteinExistence type="predicted"/>
<evidence type="ECO:0000256" key="1">
    <source>
        <dbReference type="ARBA" id="ARBA00023125"/>
    </source>
</evidence>